<dbReference type="Proteomes" id="UP000076871">
    <property type="component" value="Unassembled WGS sequence"/>
</dbReference>
<name>A0A165HUY0_9APHY</name>
<evidence type="ECO:0000256" key="2">
    <source>
        <dbReference type="SAM" id="Phobius"/>
    </source>
</evidence>
<dbReference type="EMBL" id="KV427606">
    <property type="protein sequence ID" value="KZT12223.1"/>
    <property type="molecule type" value="Genomic_DNA"/>
</dbReference>
<evidence type="ECO:0000259" key="3">
    <source>
        <dbReference type="Pfam" id="PF03161"/>
    </source>
</evidence>
<feature type="domain" description="Homing endonuclease LAGLIDADG" evidence="3">
    <location>
        <begin position="10"/>
        <end position="116"/>
    </location>
</feature>
<keyword evidence="2" id="KW-1133">Transmembrane helix</keyword>
<dbReference type="InterPro" id="IPR004860">
    <property type="entry name" value="LAGLIDADG_dom"/>
</dbReference>
<dbReference type="Pfam" id="PF03161">
    <property type="entry name" value="LAGLIDADG_2"/>
    <property type="match status" value="1"/>
</dbReference>
<proteinExistence type="predicted"/>
<accession>A0A165HUY0</accession>
<dbReference type="GO" id="GO:0004519">
    <property type="term" value="F:endonuclease activity"/>
    <property type="evidence" value="ECO:0007669"/>
    <property type="project" value="InterPro"/>
</dbReference>
<dbReference type="OrthoDB" id="2888667at2759"/>
<keyword evidence="5" id="KW-1185">Reference proteome</keyword>
<keyword evidence="2" id="KW-0812">Transmembrane</keyword>
<evidence type="ECO:0000313" key="5">
    <source>
        <dbReference type="Proteomes" id="UP000076871"/>
    </source>
</evidence>
<keyword evidence="2" id="KW-0472">Membrane</keyword>
<protein>
    <recommendedName>
        <fullName evidence="3">Homing endonuclease LAGLIDADG domain-containing protein</fullName>
    </recommendedName>
</protein>
<dbReference type="AlphaFoldDB" id="A0A165HUY0"/>
<dbReference type="SUPFAM" id="SSF55608">
    <property type="entry name" value="Homing endonucleases"/>
    <property type="match status" value="1"/>
</dbReference>
<dbReference type="Gene3D" id="3.10.28.10">
    <property type="entry name" value="Homing endonucleases"/>
    <property type="match status" value="1"/>
</dbReference>
<comment type="function">
    <text evidence="1">Mitochondrial DNA endonuclease involved in intron homing.</text>
</comment>
<reference evidence="4 5" key="1">
    <citation type="journal article" date="2016" name="Mol. Biol. Evol.">
        <title>Comparative Genomics of Early-Diverging Mushroom-Forming Fungi Provides Insights into the Origins of Lignocellulose Decay Capabilities.</title>
        <authorList>
            <person name="Nagy L.G."/>
            <person name="Riley R."/>
            <person name="Tritt A."/>
            <person name="Adam C."/>
            <person name="Daum C."/>
            <person name="Floudas D."/>
            <person name="Sun H."/>
            <person name="Yadav J.S."/>
            <person name="Pangilinan J."/>
            <person name="Larsson K.H."/>
            <person name="Matsuura K."/>
            <person name="Barry K."/>
            <person name="Labutti K."/>
            <person name="Kuo R."/>
            <person name="Ohm R.A."/>
            <person name="Bhattacharya S.S."/>
            <person name="Shirouzu T."/>
            <person name="Yoshinaga Y."/>
            <person name="Martin F.M."/>
            <person name="Grigoriev I.V."/>
            <person name="Hibbett D.S."/>
        </authorList>
    </citation>
    <scope>NUCLEOTIDE SEQUENCE [LARGE SCALE GENOMIC DNA]</scope>
    <source>
        <strain evidence="4 5">93-53</strain>
    </source>
</reference>
<evidence type="ECO:0000256" key="1">
    <source>
        <dbReference type="ARBA" id="ARBA00002670"/>
    </source>
</evidence>
<sequence length="116" mass="13361">MFKFSVFVIGVLTGLLLSGGWLELRSANLNPRFGFKKLVKLTELVLHVWTLLAPFIGKVPILRFAPLNRHPSWVIEFKTRAIPALKMFYEAFFPNGRKVIPIEFLFYYLDAVALAY</sequence>
<dbReference type="InParanoid" id="A0A165HUY0"/>
<evidence type="ECO:0000313" key="4">
    <source>
        <dbReference type="EMBL" id="KZT12223.1"/>
    </source>
</evidence>
<feature type="transmembrane region" description="Helical" evidence="2">
    <location>
        <begin position="46"/>
        <end position="65"/>
    </location>
</feature>
<dbReference type="RefSeq" id="XP_040769871.1">
    <property type="nucleotide sequence ID" value="XM_040903694.1"/>
</dbReference>
<dbReference type="InterPro" id="IPR027434">
    <property type="entry name" value="Homing_endonucl"/>
</dbReference>
<gene>
    <name evidence="4" type="ORF">LAESUDRAFT_641822</name>
</gene>
<organism evidence="4 5">
    <name type="scientific">Laetiporus sulphureus 93-53</name>
    <dbReference type="NCBI Taxonomy" id="1314785"/>
    <lineage>
        <taxon>Eukaryota</taxon>
        <taxon>Fungi</taxon>
        <taxon>Dikarya</taxon>
        <taxon>Basidiomycota</taxon>
        <taxon>Agaricomycotina</taxon>
        <taxon>Agaricomycetes</taxon>
        <taxon>Polyporales</taxon>
        <taxon>Laetiporus</taxon>
    </lineage>
</organism>
<dbReference type="GeneID" id="63820724"/>